<name>A0A834SEK2_9FABA</name>
<gene>
    <name evidence="1" type="ORF">G2W53_044516</name>
</gene>
<reference evidence="1" key="1">
    <citation type="submission" date="2020-09" db="EMBL/GenBank/DDBJ databases">
        <title>Genome-Enabled Discovery of Anthraquinone Biosynthesis in Senna tora.</title>
        <authorList>
            <person name="Kang S.-H."/>
            <person name="Pandey R.P."/>
            <person name="Lee C.-M."/>
            <person name="Sim J.-S."/>
            <person name="Jeong J.-T."/>
            <person name="Choi B.-S."/>
            <person name="Jung M."/>
            <person name="Ginzburg D."/>
            <person name="Zhao K."/>
            <person name="Won S.Y."/>
            <person name="Oh T.-J."/>
            <person name="Yu Y."/>
            <person name="Kim N.-H."/>
            <person name="Lee O.R."/>
            <person name="Lee T.-H."/>
            <person name="Bashyal P."/>
            <person name="Kim T.-S."/>
            <person name="Lee W.-H."/>
            <person name="Kawkins C."/>
            <person name="Kim C.-K."/>
            <person name="Kim J.S."/>
            <person name="Ahn B.O."/>
            <person name="Rhee S.Y."/>
            <person name="Sohng J.K."/>
        </authorList>
    </citation>
    <scope>NUCLEOTIDE SEQUENCE</scope>
    <source>
        <tissue evidence="1">Leaf</tissue>
    </source>
</reference>
<evidence type="ECO:0000313" key="2">
    <source>
        <dbReference type="Proteomes" id="UP000634136"/>
    </source>
</evidence>
<keyword evidence="2" id="KW-1185">Reference proteome</keyword>
<organism evidence="1 2">
    <name type="scientific">Senna tora</name>
    <dbReference type="NCBI Taxonomy" id="362788"/>
    <lineage>
        <taxon>Eukaryota</taxon>
        <taxon>Viridiplantae</taxon>
        <taxon>Streptophyta</taxon>
        <taxon>Embryophyta</taxon>
        <taxon>Tracheophyta</taxon>
        <taxon>Spermatophyta</taxon>
        <taxon>Magnoliopsida</taxon>
        <taxon>eudicotyledons</taxon>
        <taxon>Gunneridae</taxon>
        <taxon>Pentapetalae</taxon>
        <taxon>rosids</taxon>
        <taxon>fabids</taxon>
        <taxon>Fabales</taxon>
        <taxon>Fabaceae</taxon>
        <taxon>Caesalpinioideae</taxon>
        <taxon>Cassia clade</taxon>
        <taxon>Senna</taxon>
    </lineage>
</organism>
<evidence type="ECO:0000313" key="1">
    <source>
        <dbReference type="EMBL" id="KAF7800985.1"/>
    </source>
</evidence>
<protein>
    <submittedName>
        <fullName evidence="1">Uncharacterized protein</fullName>
    </submittedName>
</protein>
<accession>A0A834SEK2</accession>
<dbReference type="AlphaFoldDB" id="A0A834SEK2"/>
<comment type="caution">
    <text evidence="1">The sequence shown here is derived from an EMBL/GenBank/DDBJ whole genome shotgun (WGS) entry which is preliminary data.</text>
</comment>
<dbReference type="Proteomes" id="UP000634136">
    <property type="component" value="Unassembled WGS sequence"/>
</dbReference>
<proteinExistence type="predicted"/>
<sequence length="38" mass="4697">MRQEWKGYRIARVVNPEPSKRQEWKGYHVRSESLSRHD</sequence>
<dbReference type="EMBL" id="JAAIUW010000061">
    <property type="protein sequence ID" value="KAF7800985.1"/>
    <property type="molecule type" value="Genomic_DNA"/>
</dbReference>